<dbReference type="Proteomes" id="UP000317774">
    <property type="component" value="Segment"/>
</dbReference>
<proteinExistence type="predicted"/>
<feature type="domain" description="Glycosyl transferase family 25" evidence="2">
    <location>
        <begin position="31"/>
        <end position="108"/>
    </location>
</feature>
<dbReference type="GeneID" id="55619350"/>
<dbReference type="RefSeq" id="YP_009848924.1">
    <property type="nucleotide sequence ID" value="NC_048788.1"/>
</dbReference>
<evidence type="ECO:0000313" key="3">
    <source>
        <dbReference type="EMBL" id="QDF19992.1"/>
    </source>
</evidence>
<accession>A0A4Y6END8</accession>
<dbReference type="Pfam" id="PF01755">
    <property type="entry name" value="Glyco_transf_25"/>
    <property type="match status" value="1"/>
</dbReference>
<sequence>MTYAIGIVGHTSRLHMAETLADKVQADYVSVDDGTLGCEGNHQKVWNHLAAKDTDWTVVLEDDAVPCNNFREQLTQALTVAPTPIVSLYLGTSHPTHWQPAIQHTINTTNTPWITSRHLLHAVAVCIHTNLLPFRYPHGYPIDQGITWWARRHKHQVSYTRPSLIDHADQQPVITRRRPTHTRRAWEHGTRTHWTPHTTPLQ</sequence>
<evidence type="ECO:0000313" key="4">
    <source>
        <dbReference type="Proteomes" id="UP000317774"/>
    </source>
</evidence>
<dbReference type="InterPro" id="IPR029044">
    <property type="entry name" value="Nucleotide-diphossugar_trans"/>
</dbReference>
<dbReference type="InterPro" id="IPR002654">
    <property type="entry name" value="Glyco_trans_25"/>
</dbReference>
<reference evidence="3 4" key="1">
    <citation type="submission" date="2019-05" db="EMBL/GenBank/DDBJ databases">
        <authorList>
            <person name="Plymale R.C."/>
            <person name="Garlena R.A."/>
            <person name="Russell D.A."/>
            <person name="Pope W.H."/>
            <person name="Jacobs-Sera D."/>
            <person name="Hatfull G.F."/>
        </authorList>
    </citation>
    <scope>NUCLEOTIDE SEQUENCE [LARGE SCALE GENOMIC DNA]</scope>
</reference>
<dbReference type="KEGG" id="vg:55619350"/>
<feature type="region of interest" description="Disordered" evidence="1">
    <location>
        <begin position="179"/>
        <end position="202"/>
    </location>
</feature>
<evidence type="ECO:0000259" key="2">
    <source>
        <dbReference type="Pfam" id="PF01755"/>
    </source>
</evidence>
<keyword evidence="4" id="KW-1185">Reference proteome</keyword>
<evidence type="ECO:0000256" key="1">
    <source>
        <dbReference type="SAM" id="MobiDB-lite"/>
    </source>
</evidence>
<dbReference type="SUPFAM" id="SSF53448">
    <property type="entry name" value="Nucleotide-diphospho-sugar transferases"/>
    <property type="match status" value="1"/>
</dbReference>
<dbReference type="EMBL" id="MK977709">
    <property type="protein sequence ID" value="QDF19992.1"/>
    <property type="molecule type" value="Genomic_DNA"/>
</dbReference>
<organism evidence="3 4">
    <name type="scientific">Mycobacterium phage ThetaBob</name>
    <dbReference type="NCBI Taxonomy" id="2588513"/>
    <lineage>
        <taxon>Viruses</taxon>
        <taxon>Duplodnaviria</taxon>
        <taxon>Heunggongvirae</taxon>
        <taxon>Uroviricota</taxon>
        <taxon>Caudoviricetes</taxon>
        <taxon>Gracegardnervirinae</taxon>
        <taxon>Thetabobvirus</taxon>
        <taxon>Thetabobvirus thetabob</taxon>
        <taxon>Mycobacterium virus ThetaBob</taxon>
    </lineage>
</organism>
<protein>
    <submittedName>
        <fullName evidence="3">Glycosyltransferase</fullName>
    </submittedName>
</protein>
<name>A0A4Y6END8_9CAUD</name>
<feature type="compositionally biased region" description="Polar residues" evidence="1">
    <location>
        <begin position="192"/>
        <end position="202"/>
    </location>
</feature>
<gene>
    <name evidence="3" type="primary">105</name>
    <name evidence="3" type="ORF">SEA_THETABOB_105</name>
</gene>